<reference evidence="2" key="1">
    <citation type="submission" date="2017-09" db="EMBL/GenBank/DDBJ databases">
        <title>Depth-based differentiation of microbial function through sediment-hosted aquifers and enrichment of novel symbionts in the deep terrestrial subsurface.</title>
        <authorList>
            <person name="Probst A.J."/>
            <person name="Ladd B."/>
            <person name="Jarett J.K."/>
            <person name="Geller-Mcgrath D.E."/>
            <person name="Sieber C.M.K."/>
            <person name="Emerson J.B."/>
            <person name="Anantharaman K."/>
            <person name="Thomas B.C."/>
            <person name="Malmstrom R."/>
            <person name="Stieglmeier M."/>
            <person name="Klingl A."/>
            <person name="Woyke T."/>
            <person name="Ryan C.M."/>
            <person name="Banfield J.F."/>
        </authorList>
    </citation>
    <scope>NUCLEOTIDE SEQUENCE [LARGE SCALE GENOMIC DNA]</scope>
</reference>
<accession>A0A2M7AXE6</accession>
<protein>
    <submittedName>
        <fullName evidence="1">Uncharacterized protein</fullName>
    </submittedName>
</protein>
<dbReference type="EMBL" id="PEVY01000033">
    <property type="protein sequence ID" value="PIU75292.1"/>
    <property type="molecule type" value="Genomic_DNA"/>
</dbReference>
<evidence type="ECO:0000313" key="1">
    <source>
        <dbReference type="EMBL" id="PIU75292.1"/>
    </source>
</evidence>
<organism evidence="1 2">
    <name type="scientific">Candidatus Portnoybacteria bacterium CG06_land_8_20_14_3_00_39_12</name>
    <dbReference type="NCBI Taxonomy" id="1974809"/>
    <lineage>
        <taxon>Bacteria</taxon>
        <taxon>Candidatus Portnoyibacteriota</taxon>
    </lineage>
</organism>
<comment type="caution">
    <text evidence="1">The sequence shown here is derived from an EMBL/GenBank/DDBJ whole genome shotgun (WGS) entry which is preliminary data.</text>
</comment>
<dbReference type="Proteomes" id="UP000228775">
    <property type="component" value="Unassembled WGS sequence"/>
</dbReference>
<evidence type="ECO:0000313" key="2">
    <source>
        <dbReference type="Proteomes" id="UP000228775"/>
    </source>
</evidence>
<gene>
    <name evidence="1" type="ORF">COS76_01530</name>
</gene>
<dbReference type="AlphaFoldDB" id="A0A2M7AXE6"/>
<name>A0A2M7AXE6_9BACT</name>
<proteinExistence type="predicted"/>
<sequence>MAIYERWRYMKFYQIKAGKLTGTGYREVHQKAFNIYKGLKRKTKRRPYIRSTYFNKDKVFLETFWSHLYEKENFKDKIRRMKYFPCAVELIQKSWVDPTSKENPNKRTEILHRFAGATKDQEIFFVQIKEDKKTGQKWLMSVFPLDK</sequence>